<feature type="region of interest" description="Disordered" evidence="1">
    <location>
        <begin position="16"/>
        <end position="82"/>
    </location>
</feature>
<feature type="compositionally biased region" description="Basic and acidic residues" evidence="1">
    <location>
        <begin position="69"/>
        <end position="82"/>
    </location>
</feature>
<sequence>MDTCISGNFRTRARAGRRAELPFLSAATTGKRKVREQSEKRRAANNGQAGSALCPAAIGPGSRTAASEGDTRRGRRCQVDVRRSAPNQQLAALHTVYCSAKAG</sequence>
<reference evidence="2 3" key="1">
    <citation type="journal article" date="2015" name="Genome Biol. Evol.">
        <title>Comparative Genomics of a Bacterivorous Green Alga Reveals Evolutionary Causalities and Consequences of Phago-Mixotrophic Mode of Nutrition.</title>
        <authorList>
            <person name="Burns J.A."/>
            <person name="Paasch A."/>
            <person name="Narechania A."/>
            <person name="Kim E."/>
        </authorList>
    </citation>
    <scope>NUCLEOTIDE SEQUENCE [LARGE SCALE GENOMIC DNA]</scope>
    <source>
        <strain evidence="2 3">PLY_AMNH</strain>
    </source>
</reference>
<name>A0AAE0FLL7_9CHLO</name>
<comment type="caution">
    <text evidence="2">The sequence shown here is derived from an EMBL/GenBank/DDBJ whole genome shotgun (WGS) entry which is preliminary data.</text>
</comment>
<evidence type="ECO:0000313" key="3">
    <source>
        <dbReference type="Proteomes" id="UP001190700"/>
    </source>
</evidence>
<keyword evidence="3" id="KW-1185">Reference proteome</keyword>
<organism evidence="2 3">
    <name type="scientific">Cymbomonas tetramitiformis</name>
    <dbReference type="NCBI Taxonomy" id="36881"/>
    <lineage>
        <taxon>Eukaryota</taxon>
        <taxon>Viridiplantae</taxon>
        <taxon>Chlorophyta</taxon>
        <taxon>Pyramimonadophyceae</taxon>
        <taxon>Pyramimonadales</taxon>
        <taxon>Pyramimonadaceae</taxon>
        <taxon>Cymbomonas</taxon>
    </lineage>
</organism>
<gene>
    <name evidence="2" type="ORF">CYMTET_29179</name>
</gene>
<evidence type="ECO:0000256" key="1">
    <source>
        <dbReference type="SAM" id="MobiDB-lite"/>
    </source>
</evidence>
<evidence type="ECO:0000313" key="2">
    <source>
        <dbReference type="EMBL" id="KAK3261940.1"/>
    </source>
</evidence>
<accession>A0AAE0FLL7</accession>
<proteinExistence type="predicted"/>
<dbReference type="AlphaFoldDB" id="A0AAE0FLL7"/>
<protein>
    <submittedName>
        <fullName evidence="2">Uncharacterized protein</fullName>
    </submittedName>
</protein>
<dbReference type="EMBL" id="LGRX02016547">
    <property type="protein sequence ID" value="KAK3261940.1"/>
    <property type="molecule type" value="Genomic_DNA"/>
</dbReference>
<dbReference type="Proteomes" id="UP001190700">
    <property type="component" value="Unassembled WGS sequence"/>
</dbReference>